<accession>A0A1L9WI60</accession>
<dbReference type="PANTHER" id="PTHR35605:SF1">
    <property type="entry name" value="ECP2 EFFECTOR PROTEIN DOMAIN-CONTAINING PROTEIN-RELATED"/>
    <property type="match status" value="1"/>
</dbReference>
<dbReference type="OrthoDB" id="3552888at2759"/>
<dbReference type="PANTHER" id="PTHR35605">
    <property type="entry name" value="ECP2 EFFECTOR PROTEIN DOMAIN-CONTAINING PROTEIN-RELATED"/>
    <property type="match status" value="1"/>
</dbReference>
<dbReference type="EMBL" id="KV878988">
    <property type="protein sequence ID" value="OJJ95797.1"/>
    <property type="molecule type" value="Genomic_DNA"/>
</dbReference>
<feature type="signal peptide" evidence="1">
    <location>
        <begin position="1"/>
        <end position="16"/>
    </location>
</feature>
<name>A0A1L9WI60_ASPA1</name>
<proteinExistence type="predicted"/>
<dbReference type="AlphaFoldDB" id="A0A1L9WI60"/>
<sequence length="195" mass="21661">MKFSIILTALVSTSMALVTTRVPKGYTVVPMTYRGIITEGGDEVELSGTIEDVHQQIKRLNPDYNVTQSLEVREADAEVHRILQKRNKSNLLCNIEGDHSETATYTWITQGIQYLLALDGVCKVGAGPGTCARISCSYDSGIYLCNDNAWEIEPKCSYLATYAEDIMTRCYDGMYINGQEFDTDNYNVIVAGDLC</sequence>
<evidence type="ECO:0000256" key="1">
    <source>
        <dbReference type="SAM" id="SignalP"/>
    </source>
</evidence>
<dbReference type="STRING" id="690307.A0A1L9WI60"/>
<keyword evidence="4" id="KW-1185">Reference proteome</keyword>
<organism evidence="3 4">
    <name type="scientific">Aspergillus aculeatus (strain ATCC 16872 / CBS 172.66 / WB 5094)</name>
    <dbReference type="NCBI Taxonomy" id="690307"/>
    <lineage>
        <taxon>Eukaryota</taxon>
        <taxon>Fungi</taxon>
        <taxon>Dikarya</taxon>
        <taxon>Ascomycota</taxon>
        <taxon>Pezizomycotina</taxon>
        <taxon>Eurotiomycetes</taxon>
        <taxon>Eurotiomycetidae</taxon>
        <taxon>Eurotiales</taxon>
        <taxon>Aspergillaceae</taxon>
        <taxon>Aspergillus</taxon>
        <taxon>Aspergillus subgen. Circumdati</taxon>
    </lineage>
</organism>
<reference evidence="4" key="1">
    <citation type="journal article" date="2017" name="Genome Biol.">
        <title>Comparative genomics reveals high biological diversity and specific adaptations in the industrially and medically important fungal genus Aspergillus.</title>
        <authorList>
            <person name="de Vries R.P."/>
            <person name="Riley R."/>
            <person name="Wiebenga A."/>
            <person name="Aguilar-Osorio G."/>
            <person name="Amillis S."/>
            <person name="Uchima C.A."/>
            <person name="Anderluh G."/>
            <person name="Asadollahi M."/>
            <person name="Askin M."/>
            <person name="Barry K."/>
            <person name="Battaglia E."/>
            <person name="Bayram O."/>
            <person name="Benocci T."/>
            <person name="Braus-Stromeyer S.A."/>
            <person name="Caldana C."/>
            <person name="Canovas D."/>
            <person name="Cerqueira G.C."/>
            <person name="Chen F."/>
            <person name="Chen W."/>
            <person name="Choi C."/>
            <person name="Clum A."/>
            <person name="Dos Santos R.A."/>
            <person name="Damasio A.R."/>
            <person name="Diallinas G."/>
            <person name="Emri T."/>
            <person name="Fekete E."/>
            <person name="Flipphi M."/>
            <person name="Freyberg S."/>
            <person name="Gallo A."/>
            <person name="Gournas C."/>
            <person name="Habgood R."/>
            <person name="Hainaut M."/>
            <person name="Harispe M.L."/>
            <person name="Henrissat B."/>
            <person name="Hilden K.S."/>
            <person name="Hope R."/>
            <person name="Hossain A."/>
            <person name="Karabika E."/>
            <person name="Karaffa L."/>
            <person name="Karanyi Z."/>
            <person name="Krasevec N."/>
            <person name="Kuo A."/>
            <person name="Kusch H."/>
            <person name="LaButti K."/>
            <person name="Lagendijk E.L."/>
            <person name="Lapidus A."/>
            <person name="Levasseur A."/>
            <person name="Lindquist E."/>
            <person name="Lipzen A."/>
            <person name="Logrieco A.F."/>
            <person name="MacCabe A."/>
            <person name="Maekelae M.R."/>
            <person name="Malavazi I."/>
            <person name="Melin P."/>
            <person name="Meyer V."/>
            <person name="Mielnichuk N."/>
            <person name="Miskei M."/>
            <person name="Molnar A.P."/>
            <person name="Mule G."/>
            <person name="Ngan C.Y."/>
            <person name="Orejas M."/>
            <person name="Orosz E."/>
            <person name="Ouedraogo J.P."/>
            <person name="Overkamp K.M."/>
            <person name="Park H.-S."/>
            <person name="Perrone G."/>
            <person name="Piumi F."/>
            <person name="Punt P.J."/>
            <person name="Ram A.F."/>
            <person name="Ramon A."/>
            <person name="Rauscher S."/>
            <person name="Record E."/>
            <person name="Riano-Pachon D.M."/>
            <person name="Robert V."/>
            <person name="Roehrig J."/>
            <person name="Ruller R."/>
            <person name="Salamov A."/>
            <person name="Salih N.S."/>
            <person name="Samson R.A."/>
            <person name="Sandor E."/>
            <person name="Sanguinetti M."/>
            <person name="Schuetze T."/>
            <person name="Sepcic K."/>
            <person name="Shelest E."/>
            <person name="Sherlock G."/>
            <person name="Sophianopoulou V."/>
            <person name="Squina F.M."/>
            <person name="Sun H."/>
            <person name="Susca A."/>
            <person name="Todd R.B."/>
            <person name="Tsang A."/>
            <person name="Unkles S.E."/>
            <person name="van de Wiele N."/>
            <person name="van Rossen-Uffink D."/>
            <person name="Oliveira J.V."/>
            <person name="Vesth T.C."/>
            <person name="Visser J."/>
            <person name="Yu J.-H."/>
            <person name="Zhou M."/>
            <person name="Andersen M.R."/>
            <person name="Archer D.B."/>
            <person name="Baker S.E."/>
            <person name="Benoit I."/>
            <person name="Brakhage A.A."/>
            <person name="Braus G.H."/>
            <person name="Fischer R."/>
            <person name="Frisvad J.C."/>
            <person name="Goldman G.H."/>
            <person name="Houbraken J."/>
            <person name="Oakley B."/>
            <person name="Pocsi I."/>
            <person name="Scazzocchio C."/>
            <person name="Seiboth B."/>
            <person name="vanKuyk P.A."/>
            <person name="Wortman J."/>
            <person name="Dyer P.S."/>
            <person name="Grigoriev I.V."/>
        </authorList>
    </citation>
    <scope>NUCLEOTIDE SEQUENCE [LARGE SCALE GENOMIC DNA]</scope>
    <source>
        <strain evidence="4">ATCC 16872 / CBS 172.66 / WB 5094</strain>
    </source>
</reference>
<dbReference type="OMA" id="CNDRDSW"/>
<keyword evidence="1" id="KW-0732">Signal</keyword>
<evidence type="ECO:0000313" key="4">
    <source>
        <dbReference type="Proteomes" id="UP000184546"/>
    </source>
</evidence>
<dbReference type="VEuPathDB" id="FungiDB:ASPACDRAFT_1891611"/>
<dbReference type="PROSITE" id="PS50835">
    <property type="entry name" value="IG_LIKE"/>
    <property type="match status" value="1"/>
</dbReference>
<feature type="domain" description="Ig-like" evidence="2">
    <location>
        <begin position="62"/>
        <end position="145"/>
    </location>
</feature>
<dbReference type="GeneID" id="30972447"/>
<dbReference type="Proteomes" id="UP000184546">
    <property type="component" value="Unassembled WGS sequence"/>
</dbReference>
<evidence type="ECO:0000259" key="2">
    <source>
        <dbReference type="PROSITE" id="PS50835"/>
    </source>
</evidence>
<evidence type="ECO:0000313" key="3">
    <source>
        <dbReference type="EMBL" id="OJJ95797.1"/>
    </source>
</evidence>
<gene>
    <name evidence="3" type="ORF">ASPACDRAFT_1891611</name>
</gene>
<feature type="chain" id="PRO_5012521753" description="Ig-like domain-containing protein" evidence="1">
    <location>
        <begin position="17"/>
        <end position="195"/>
    </location>
</feature>
<dbReference type="InterPro" id="IPR007110">
    <property type="entry name" value="Ig-like_dom"/>
</dbReference>
<protein>
    <recommendedName>
        <fullName evidence="2">Ig-like domain-containing protein</fullName>
    </recommendedName>
</protein>
<dbReference type="RefSeq" id="XP_020052137.1">
    <property type="nucleotide sequence ID" value="XM_020198633.1"/>
</dbReference>